<dbReference type="Pfam" id="PF12796">
    <property type="entry name" value="Ank_2"/>
    <property type="match status" value="1"/>
</dbReference>
<feature type="domain" description="DinB-like" evidence="2">
    <location>
        <begin position="44"/>
        <end position="194"/>
    </location>
</feature>
<dbReference type="PROSITE" id="PS50297">
    <property type="entry name" value="ANK_REP_REGION"/>
    <property type="match status" value="1"/>
</dbReference>
<dbReference type="Pfam" id="PF12867">
    <property type="entry name" value="DinB_2"/>
    <property type="match status" value="1"/>
</dbReference>
<dbReference type="Gene3D" id="1.25.40.20">
    <property type="entry name" value="Ankyrin repeat-containing domain"/>
    <property type="match status" value="1"/>
</dbReference>
<evidence type="ECO:0000256" key="1">
    <source>
        <dbReference type="PROSITE-ProRule" id="PRU00023"/>
    </source>
</evidence>
<reference evidence="3 4" key="1">
    <citation type="submission" date="2019-03" db="EMBL/GenBank/DDBJ databases">
        <title>Genomic Encyclopedia of Archaeal and Bacterial Type Strains, Phase II (KMG-II): from individual species to whole genera.</title>
        <authorList>
            <person name="Goeker M."/>
        </authorList>
    </citation>
    <scope>NUCLEOTIDE SEQUENCE [LARGE SCALE GENOMIC DNA]</scope>
    <source>
        <strain evidence="3 4">DSM 45499</strain>
    </source>
</reference>
<name>A0A4R7V2L7_9PSEU</name>
<dbReference type="SMART" id="SM00248">
    <property type="entry name" value="ANK"/>
    <property type="match status" value="1"/>
</dbReference>
<dbReference type="OrthoDB" id="5022306at2"/>
<dbReference type="InterPro" id="IPR002110">
    <property type="entry name" value="Ankyrin_rpt"/>
</dbReference>
<keyword evidence="1" id="KW-0040">ANK repeat</keyword>
<dbReference type="PROSITE" id="PS50088">
    <property type="entry name" value="ANK_REPEAT"/>
    <property type="match status" value="1"/>
</dbReference>
<dbReference type="Gene3D" id="1.20.120.450">
    <property type="entry name" value="dinb family like domain"/>
    <property type="match status" value="1"/>
</dbReference>
<feature type="repeat" description="ANK" evidence="1">
    <location>
        <begin position="267"/>
        <end position="299"/>
    </location>
</feature>
<evidence type="ECO:0000313" key="3">
    <source>
        <dbReference type="EMBL" id="TDV43090.1"/>
    </source>
</evidence>
<dbReference type="AlphaFoldDB" id="A0A4R7V2L7"/>
<evidence type="ECO:0000259" key="2">
    <source>
        <dbReference type="Pfam" id="PF12867"/>
    </source>
</evidence>
<gene>
    <name evidence="3" type="ORF">CLV71_11624</name>
</gene>
<dbReference type="SUPFAM" id="SSF48403">
    <property type="entry name" value="Ankyrin repeat"/>
    <property type="match status" value="1"/>
</dbReference>
<dbReference type="SUPFAM" id="SSF109854">
    <property type="entry name" value="DinB/YfiT-like putative metalloenzymes"/>
    <property type="match status" value="1"/>
</dbReference>
<proteinExistence type="predicted"/>
<organism evidence="3 4">
    <name type="scientific">Actinophytocola oryzae</name>
    <dbReference type="NCBI Taxonomy" id="502181"/>
    <lineage>
        <taxon>Bacteria</taxon>
        <taxon>Bacillati</taxon>
        <taxon>Actinomycetota</taxon>
        <taxon>Actinomycetes</taxon>
        <taxon>Pseudonocardiales</taxon>
        <taxon>Pseudonocardiaceae</taxon>
    </lineage>
</organism>
<keyword evidence="4" id="KW-1185">Reference proteome</keyword>
<comment type="caution">
    <text evidence="3">The sequence shown here is derived from an EMBL/GenBank/DDBJ whole genome shotgun (WGS) entry which is preliminary data.</text>
</comment>
<protein>
    <submittedName>
        <fullName evidence="3">Ankyrin repeat protein</fullName>
    </submittedName>
</protein>
<dbReference type="EMBL" id="SOCP01000016">
    <property type="protein sequence ID" value="TDV43090.1"/>
    <property type="molecule type" value="Genomic_DNA"/>
</dbReference>
<accession>A0A4R7V2L7</accession>
<dbReference type="InterPro" id="IPR036770">
    <property type="entry name" value="Ankyrin_rpt-contain_sf"/>
</dbReference>
<dbReference type="InterPro" id="IPR024775">
    <property type="entry name" value="DinB-like"/>
</dbReference>
<dbReference type="InterPro" id="IPR034660">
    <property type="entry name" value="DinB/YfiT-like"/>
</dbReference>
<sequence>MGAAPCGVHTANPRPAGELGAIVGQVHGPTELERVRQDLLDAVDFAFRRLRERVGGLTDEEYFWEPVDGCWSVRATEDGTFRADGSPVPPAPAPLTTIAWRLCHIIDVLAGERNATWLGVEPTGRLDRDGEPGTAAEATDRLEQAFTLFRTHVAATDPAGLTAAMGSVAGVYADDTRAAFVLHELDELVHHGAEVATMRDLYQATRPVEPFVRACLDADASAARSMLAADPALRDRHAGLVAQMAGRQHWPSVRLLVDLGFEVDVSAGTSALHYAAGAGALPVVRLLVEHGADRDALDTQFHLDPAGWARYFGRDDVARFLEQD</sequence>
<dbReference type="Proteomes" id="UP000294927">
    <property type="component" value="Unassembled WGS sequence"/>
</dbReference>
<evidence type="ECO:0000313" key="4">
    <source>
        <dbReference type="Proteomes" id="UP000294927"/>
    </source>
</evidence>